<feature type="binding site" evidence="4">
    <location>
        <position position="336"/>
    </location>
    <ligand>
        <name>S-adenosyl-L-methionine</name>
        <dbReference type="ChEBI" id="CHEBI:59789"/>
    </ligand>
</feature>
<dbReference type="Pfam" id="PF01938">
    <property type="entry name" value="TRAM"/>
    <property type="match status" value="1"/>
</dbReference>
<dbReference type="Pfam" id="PF05958">
    <property type="entry name" value="tRNA_U5-meth_tr"/>
    <property type="match status" value="1"/>
</dbReference>
<protein>
    <submittedName>
        <fullName evidence="7">23S rRNA (Uracil-5-)-methyltransferase RumA</fullName>
    </submittedName>
</protein>
<feature type="binding site" evidence="4">
    <location>
        <position position="286"/>
    </location>
    <ligand>
        <name>S-adenosyl-L-methionine</name>
        <dbReference type="ChEBI" id="CHEBI:59789"/>
    </ligand>
</feature>
<feature type="active site" evidence="5">
    <location>
        <position position="410"/>
    </location>
</feature>
<feature type="binding site" evidence="4">
    <location>
        <position position="315"/>
    </location>
    <ligand>
        <name>S-adenosyl-L-methionine</name>
        <dbReference type="ChEBI" id="CHEBI:59789"/>
    </ligand>
</feature>
<keyword evidence="2 4" id="KW-0808">Transferase</keyword>
<evidence type="ECO:0000256" key="1">
    <source>
        <dbReference type="ARBA" id="ARBA00022603"/>
    </source>
</evidence>
<evidence type="ECO:0000313" key="7">
    <source>
        <dbReference type="EMBL" id="ERK57687.1"/>
    </source>
</evidence>
<proteinExistence type="inferred from homology"/>
<accession>U2S4H7</accession>
<dbReference type="InterPro" id="IPR002792">
    <property type="entry name" value="TRAM_dom"/>
</dbReference>
<dbReference type="InterPro" id="IPR012340">
    <property type="entry name" value="NA-bd_OB-fold"/>
</dbReference>
<reference evidence="7 8" key="1">
    <citation type="submission" date="2013-08" db="EMBL/GenBank/DDBJ databases">
        <authorList>
            <person name="Weinstock G."/>
            <person name="Sodergren E."/>
            <person name="Wylie T."/>
            <person name="Fulton L."/>
            <person name="Fulton R."/>
            <person name="Fronick C."/>
            <person name="O'Laughlin M."/>
            <person name="Godfrey J."/>
            <person name="Miner T."/>
            <person name="Herter B."/>
            <person name="Appelbaum E."/>
            <person name="Cordes M."/>
            <person name="Lek S."/>
            <person name="Wollam A."/>
            <person name="Pepin K.H."/>
            <person name="Palsikar V.B."/>
            <person name="Mitreva M."/>
            <person name="Wilson R.K."/>
        </authorList>
    </citation>
    <scope>NUCLEOTIDE SEQUENCE [LARGE SCALE GENOMIC DNA]</scope>
    <source>
        <strain evidence="7 8">ATCC 700627</strain>
    </source>
</reference>
<dbReference type="RefSeq" id="WP_021753668.1">
    <property type="nucleotide sequence ID" value="NZ_KI271875.1"/>
</dbReference>
<dbReference type="FunFam" id="3.40.50.150:FF:000009">
    <property type="entry name" value="23S rRNA (Uracil(1939)-C(5))-methyltransferase RlmD"/>
    <property type="match status" value="1"/>
</dbReference>
<dbReference type="Gene3D" id="3.40.50.150">
    <property type="entry name" value="Vaccinia Virus protein VP39"/>
    <property type="match status" value="1"/>
</dbReference>
<dbReference type="Gene3D" id="2.40.50.140">
    <property type="entry name" value="Nucleic acid-binding proteins"/>
    <property type="match status" value="1"/>
</dbReference>
<dbReference type="GO" id="GO:0070041">
    <property type="term" value="F:rRNA (uridine-C5-)-methyltransferase activity"/>
    <property type="evidence" value="ECO:0007669"/>
    <property type="project" value="TreeGrafter"/>
</dbReference>
<evidence type="ECO:0000256" key="4">
    <source>
        <dbReference type="PROSITE-ProRule" id="PRU01024"/>
    </source>
</evidence>
<gene>
    <name evidence="7" type="ORF">HMPREF1983_01012</name>
</gene>
<dbReference type="NCBIfam" id="TIGR00479">
    <property type="entry name" value="rumA"/>
    <property type="match status" value="1"/>
</dbReference>
<comment type="similarity">
    <text evidence="4">Belongs to the class I-like SAM-binding methyltransferase superfamily. RNA M5U methyltransferase family.</text>
</comment>
<dbReference type="Gene3D" id="2.40.50.1070">
    <property type="match status" value="1"/>
</dbReference>
<dbReference type="SUPFAM" id="SSF53335">
    <property type="entry name" value="S-adenosyl-L-methionine-dependent methyltransferases"/>
    <property type="match status" value="1"/>
</dbReference>
<evidence type="ECO:0000256" key="3">
    <source>
        <dbReference type="ARBA" id="ARBA00022691"/>
    </source>
</evidence>
<dbReference type="EMBL" id="AWVP01000062">
    <property type="protein sequence ID" value="ERK57687.1"/>
    <property type="molecule type" value="Genomic_DNA"/>
</dbReference>
<evidence type="ECO:0000259" key="6">
    <source>
        <dbReference type="PROSITE" id="PS50926"/>
    </source>
</evidence>
<keyword evidence="3 4" id="KW-0949">S-adenosyl-L-methionine</keyword>
<dbReference type="HOGENOM" id="CLU_014689_7_0_9"/>
<dbReference type="InterPro" id="IPR010280">
    <property type="entry name" value="U5_MeTrfase_fam"/>
</dbReference>
<keyword evidence="1 4" id="KW-0489">Methyltransferase</keyword>
<comment type="caution">
    <text evidence="7">The sequence shown here is derived from an EMBL/GenBank/DDBJ whole genome shotgun (WGS) entry which is preliminary data.</text>
</comment>
<dbReference type="InterPro" id="IPR029063">
    <property type="entry name" value="SAM-dependent_MTases_sf"/>
</dbReference>
<feature type="binding site" evidence="4">
    <location>
        <position position="384"/>
    </location>
    <ligand>
        <name>S-adenosyl-L-methionine</name>
        <dbReference type="ChEBI" id="CHEBI:59789"/>
    </ligand>
</feature>
<dbReference type="SUPFAM" id="SSF50249">
    <property type="entry name" value="Nucleic acid-binding proteins"/>
    <property type="match status" value="1"/>
</dbReference>
<dbReference type="CDD" id="cd02440">
    <property type="entry name" value="AdoMet_MTases"/>
    <property type="match status" value="1"/>
</dbReference>
<keyword evidence="8" id="KW-1185">Reference proteome</keyword>
<dbReference type="PATRIC" id="fig|1321820.3.peg.985"/>
<dbReference type="PROSITE" id="PS50926">
    <property type="entry name" value="TRAM"/>
    <property type="match status" value="1"/>
</dbReference>
<dbReference type="eggNOG" id="COG2265">
    <property type="taxonomic scope" value="Bacteria"/>
</dbReference>
<feature type="domain" description="TRAM" evidence="6">
    <location>
        <begin position="3"/>
        <end position="63"/>
    </location>
</feature>
<dbReference type="AlphaFoldDB" id="U2S4H7"/>
<dbReference type="PANTHER" id="PTHR11061">
    <property type="entry name" value="RNA M5U METHYLTRANSFERASE"/>
    <property type="match status" value="1"/>
</dbReference>
<dbReference type="PROSITE" id="PS51687">
    <property type="entry name" value="SAM_MT_RNA_M5U"/>
    <property type="match status" value="1"/>
</dbReference>
<dbReference type="PROSITE" id="PS01230">
    <property type="entry name" value="TRMA_1"/>
    <property type="match status" value="1"/>
</dbReference>
<dbReference type="GO" id="GO:0070475">
    <property type="term" value="P:rRNA base methylation"/>
    <property type="evidence" value="ECO:0007669"/>
    <property type="project" value="TreeGrafter"/>
</dbReference>
<organism evidence="7 8">
    <name type="scientific">Gemella bergeri ATCC 700627</name>
    <dbReference type="NCBI Taxonomy" id="1321820"/>
    <lineage>
        <taxon>Bacteria</taxon>
        <taxon>Bacillati</taxon>
        <taxon>Bacillota</taxon>
        <taxon>Bacilli</taxon>
        <taxon>Bacillales</taxon>
        <taxon>Gemellaceae</taxon>
        <taxon>Gemella</taxon>
    </lineage>
</organism>
<evidence type="ECO:0000256" key="5">
    <source>
        <dbReference type="PROSITE-ProRule" id="PRU10015"/>
    </source>
</evidence>
<dbReference type="PANTHER" id="PTHR11061:SF45">
    <property type="match status" value="1"/>
</dbReference>
<dbReference type="Proteomes" id="UP000016637">
    <property type="component" value="Unassembled WGS sequence"/>
</dbReference>
<evidence type="ECO:0000256" key="2">
    <source>
        <dbReference type="ARBA" id="ARBA00022679"/>
    </source>
</evidence>
<feature type="active site" description="Nucleophile" evidence="4">
    <location>
        <position position="410"/>
    </location>
</feature>
<sequence length="452" mass="51356">MKKKNNNKKINILLTIKKVGINGEGIGYYKKKITFVKGALPDEVIICEIIEETPKYIIGRLIKIKEVSPYRVEVKKEYAESGAYQLLHVEYKKQLEYKRSILIDAFDKYYKLPKTDKLVLKTLASPLTEHYRNKNQFPVAVRNGKVIAGLYKEGTNELVEIKEDLALHNNGNKITQLATKCLEKYKIVISMNKNHYGVRYIATRTSFCNGDVQLIFVANTEKIKNLDKIINEIKHEKNVKSIVLNITNDKDHLVMGEKNITLYGDNCIIEKIGDIQYKLSANSFFQLNPLQTKKLYDKVVEFADLKENNVVLDAFCGVGTIGQYVSKKCKEVYGVDIVKEAIEDANDNVKLNNLTNCTYVAGDVNKIVPKWIKKGINFDVAIVDPPRAGLGHLTRNLLNIGAKKIIYVSCNPSTLARDLKILARKYKIRRIQPIDMFPGTPTIEAVVELVKK</sequence>
<dbReference type="InterPro" id="IPR030390">
    <property type="entry name" value="MeTrfase_TrmA_AS"/>
</dbReference>
<name>U2S4H7_9BACL</name>
<evidence type="ECO:0000313" key="8">
    <source>
        <dbReference type="Proteomes" id="UP000016637"/>
    </source>
</evidence>